<feature type="region of interest" description="Disordered" evidence="2">
    <location>
        <begin position="194"/>
        <end position="282"/>
    </location>
</feature>
<protein>
    <recommendedName>
        <fullName evidence="3">BTB domain-containing protein</fullName>
    </recommendedName>
</protein>
<accession>A0A0P4W5Z3</accession>
<organism evidence="4">
    <name type="scientific">Scylla olivacea</name>
    <name type="common">Orange mud crab</name>
    <name type="synonym">Cancer olivacea</name>
    <dbReference type="NCBI Taxonomy" id="85551"/>
    <lineage>
        <taxon>Eukaryota</taxon>
        <taxon>Metazoa</taxon>
        <taxon>Ecdysozoa</taxon>
        <taxon>Arthropoda</taxon>
        <taxon>Crustacea</taxon>
        <taxon>Multicrustacea</taxon>
        <taxon>Malacostraca</taxon>
        <taxon>Eumalacostraca</taxon>
        <taxon>Eucarida</taxon>
        <taxon>Decapoda</taxon>
        <taxon>Pleocyemata</taxon>
        <taxon>Brachyura</taxon>
        <taxon>Eubrachyura</taxon>
        <taxon>Portunoidea</taxon>
        <taxon>Portunidae</taxon>
        <taxon>Portuninae</taxon>
        <taxon>Scylla</taxon>
    </lineage>
</organism>
<dbReference type="Pfam" id="PF00651">
    <property type="entry name" value="BTB"/>
    <property type="match status" value="1"/>
</dbReference>
<feature type="region of interest" description="Disordered" evidence="2">
    <location>
        <begin position="132"/>
        <end position="171"/>
    </location>
</feature>
<feature type="domain" description="BTB" evidence="3">
    <location>
        <begin position="31"/>
        <end position="96"/>
    </location>
</feature>
<dbReference type="InterPro" id="IPR011333">
    <property type="entry name" value="SKP1/BTB/POZ_sf"/>
</dbReference>
<reference evidence="4" key="1">
    <citation type="submission" date="2015-09" db="EMBL/GenBank/DDBJ databases">
        <title>Scylla olivacea transcriptome.</title>
        <authorList>
            <person name="Ikhwanuddin M."/>
        </authorList>
    </citation>
    <scope>NUCLEOTIDE SEQUENCE</scope>
</reference>
<feature type="compositionally biased region" description="Basic and acidic residues" evidence="2">
    <location>
        <begin position="250"/>
        <end position="273"/>
    </location>
</feature>
<dbReference type="InterPro" id="IPR000210">
    <property type="entry name" value="BTB/POZ_dom"/>
</dbReference>
<feature type="compositionally biased region" description="Basic and acidic residues" evidence="2">
    <location>
        <begin position="221"/>
        <end position="231"/>
    </location>
</feature>
<dbReference type="PANTHER" id="PTHR23110">
    <property type="entry name" value="BTB DOMAIN TRANSCRIPTION FACTOR"/>
    <property type="match status" value="1"/>
</dbReference>
<dbReference type="PROSITE" id="PS50097">
    <property type="entry name" value="BTB"/>
    <property type="match status" value="1"/>
</dbReference>
<evidence type="ECO:0000313" key="4">
    <source>
        <dbReference type="EMBL" id="JAI58986.1"/>
    </source>
</evidence>
<proteinExistence type="predicted"/>
<dbReference type="Gene3D" id="3.30.710.10">
    <property type="entry name" value="Potassium Channel Kv1.1, Chain A"/>
    <property type="match status" value="1"/>
</dbReference>
<evidence type="ECO:0000259" key="3">
    <source>
        <dbReference type="PROSITE" id="PS50097"/>
    </source>
</evidence>
<dbReference type="CDD" id="cd18315">
    <property type="entry name" value="BTB_POZ_BAB-like"/>
    <property type="match status" value="1"/>
</dbReference>
<dbReference type="SMART" id="SM00225">
    <property type="entry name" value="BTB"/>
    <property type="match status" value="1"/>
</dbReference>
<dbReference type="GO" id="GO:0005634">
    <property type="term" value="C:nucleus"/>
    <property type="evidence" value="ECO:0007669"/>
    <property type="project" value="TreeGrafter"/>
</dbReference>
<dbReference type="SUPFAM" id="SSF54695">
    <property type="entry name" value="POZ domain"/>
    <property type="match status" value="1"/>
</dbReference>
<evidence type="ECO:0000256" key="1">
    <source>
        <dbReference type="ARBA" id="ARBA00023242"/>
    </source>
</evidence>
<feature type="region of interest" description="Disordered" evidence="2">
    <location>
        <begin position="294"/>
        <end position="358"/>
    </location>
</feature>
<sequence length="358" mass="40904">MADGMLSLSWNNHSTTFTHTLATLREKERYTDVTLSCEGRFYPVHKLVLSTCSEYFMRMFELTPCKHPVVVLQDVQCKEMEALLSYMYAGVVSVAQSDLPQLIKVAEALQIKGLAVPDENLCSNMKFGHTWSPTDGKNSPFPKKIKREENGTQTHRISEPRPGISPQSVSRANTQGYNALSTSYSNMMNAHRYSPYSREGDVSSGQRGNKKDQIVVPRVTPKLEHKSENRNNKQTNSRSFPRTDYSKSSYRLDRDHTDDHKDLSDEGHDRYLDTDDENSSEMQEVLPVSLVKVEVKDEEDDEHIDVDDTGYDSKHESNQPLPLLVPKREPIEDYRSMSSGSERRSLHYSPWQALREAH</sequence>
<dbReference type="EMBL" id="GDRN01098237">
    <property type="protein sequence ID" value="JAI58986.1"/>
    <property type="molecule type" value="Transcribed_RNA"/>
</dbReference>
<feature type="compositionally biased region" description="Acidic residues" evidence="2">
    <location>
        <begin position="296"/>
        <end position="310"/>
    </location>
</feature>
<dbReference type="GO" id="GO:0006357">
    <property type="term" value="P:regulation of transcription by RNA polymerase II"/>
    <property type="evidence" value="ECO:0007669"/>
    <property type="project" value="TreeGrafter"/>
</dbReference>
<evidence type="ECO:0000256" key="2">
    <source>
        <dbReference type="SAM" id="MobiDB-lite"/>
    </source>
</evidence>
<feature type="compositionally biased region" description="Basic and acidic residues" evidence="2">
    <location>
        <begin position="326"/>
        <end position="345"/>
    </location>
</feature>
<dbReference type="PANTHER" id="PTHR23110:SF98">
    <property type="entry name" value="PRE-LOLA-G, ISOFORM C-RELATED"/>
    <property type="match status" value="1"/>
</dbReference>
<name>A0A0P4W5Z3_SCYOL</name>
<dbReference type="AlphaFoldDB" id="A0A0P4W5Z3"/>
<keyword evidence="1" id="KW-0539">Nucleus</keyword>
<dbReference type="InterPro" id="IPR051095">
    <property type="entry name" value="Dros_DevTransReg"/>
</dbReference>